<dbReference type="AlphaFoldDB" id="A0A5J6Z847"/>
<dbReference type="SUPFAM" id="SSF69118">
    <property type="entry name" value="AhpD-like"/>
    <property type="match status" value="1"/>
</dbReference>
<dbReference type="Pfam" id="PF02627">
    <property type="entry name" value="CMD"/>
    <property type="match status" value="1"/>
</dbReference>
<gene>
    <name evidence="2" type="ORF">CUROG_09520</name>
</gene>
<dbReference type="InterPro" id="IPR004675">
    <property type="entry name" value="AhpD_core"/>
</dbReference>
<dbReference type="EMBL" id="CP045032">
    <property type="protein sequence ID" value="QFQ03248.1"/>
    <property type="molecule type" value="Genomic_DNA"/>
</dbReference>
<dbReference type="PANTHER" id="PTHR34846">
    <property type="entry name" value="4-CARBOXYMUCONOLACTONE DECARBOXYLASE FAMILY PROTEIN (AFU_ORTHOLOGUE AFUA_6G11590)"/>
    <property type="match status" value="1"/>
</dbReference>
<dbReference type="Proteomes" id="UP000326711">
    <property type="component" value="Chromosome"/>
</dbReference>
<dbReference type="NCBIfam" id="TIGR00778">
    <property type="entry name" value="ahpD_dom"/>
    <property type="match status" value="1"/>
</dbReference>
<dbReference type="InterPro" id="IPR003779">
    <property type="entry name" value="CMD-like"/>
</dbReference>
<organism evidence="2 3">
    <name type="scientific">Corynebacterium urogenitale</name>
    <dbReference type="NCBI Taxonomy" id="2487892"/>
    <lineage>
        <taxon>Bacteria</taxon>
        <taxon>Bacillati</taxon>
        <taxon>Actinomycetota</taxon>
        <taxon>Actinomycetes</taxon>
        <taxon>Mycobacteriales</taxon>
        <taxon>Corynebacteriaceae</taxon>
        <taxon>Corynebacterium</taxon>
    </lineage>
</organism>
<dbReference type="KEGG" id="cuo:CUROG_09520"/>
<dbReference type="GO" id="GO:0051920">
    <property type="term" value="F:peroxiredoxin activity"/>
    <property type="evidence" value="ECO:0007669"/>
    <property type="project" value="InterPro"/>
</dbReference>
<dbReference type="Gene3D" id="1.20.1290.10">
    <property type="entry name" value="AhpD-like"/>
    <property type="match status" value="1"/>
</dbReference>
<dbReference type="InterPro" id="IPR029032">
    <property type="entry name" value="AhpD-like"/>
</dbReference>
<dbReference type="PANTHER" id="PTHR34846:SF5">
    <property type="entry name" value="CARBOXYMUCONOLACTONE DECARBOXYLASE-LIKE DOMAIN-CONTAINING PROTEIN"/>
    <property type="match status" value="1"/>
</dbReference>
<accession>A0A5J6Z847</accession>
<dbReference type="RefSeq" id="WP_236640533.1">
    <property type="nucleotide sequence ID" value="NZ_CP045032.1"/>
</dbReference>
<evidence type="ECO:0000259" key="1">
    <source>
        <dbReference type="Pfam" id="PF02627"/>
    </source>
</evidence>
<sequence length="153" mass="16612">MDKTNPEVFKAMNEAAKQSQKAGEQAGLSRALLELVNVRVSQLNGCPTRLSVHVPAAEQAGVDPMKIATLPSWRHAEIFSDEERGALGLAESLTVHSGASRVLNGDRSDDDDAKAVETFSEEQLAALQWAIITINSFNRISIASQYPVRRPKA</sequence>
<evidence type="ECO:0000313" key="3">
    <source>
        <dbReference type="Proteomes" id="UP000326711"/>
    </source>
</evidence>
<feature type="domain" description="Carboxymuconolactone decarboxylase-like" evidence="1">
    <location>
        <begin position="6"/>
        <end position="91"/>
    </location>
</feature>
<proteinExistence type="predicted"/>
<reference evidence="3" key="1">
    <citation type="submission" date="2019-10" db="EMBL/GenBank/DDBJ databases">
        <title>Complete genome sequence of Corynebacterium urogenitalis DSM 108747, isolated from the genital tract of a cow.</title>
        <authorList>
            <person name="Ruckert C."/>
            <person name="Ballas P."/>
            <person name="Wagener K."/>
            <person name="Drillich M."/>
            <person name="Kaempfer P."/>
            <person name="Busse H.-J."/>
            <person name="Ehling-Schulz M."/>
        </authorList>
    </citation>
    <scope>NUCLEOTIDE SEQUENCE [LARGE SCALE GENOMIC DNA]</scope>
    <source>
        <strain evidence="3">LMM 1652</strain>
    </source>
</reference>
<keyword evidence="3" id="KW-1185">Reference proteome</keyword>
<name>A0A5J6Z847_9CORY</name>
<protein>
    <submittedName>
        <fullName evidence="2">Carboxymuconolactone decarboxylase family protein</fullName>
    </submittedName>
</protein>
<evidence type="ECO:0000313" key="2">
    <source>
        <dbReference type="EMBL" id="QFQ03248.1"/>
    </source>
</evidence>